<dbReference type="Proteomes" id="UP000305067">
    <property type="component" value="Unassembled WGS sequence"/>
</dbReference>
<evidence type="ECO:0000313" key="3">
    <source>
        <dbReference type="Proteomes" id="UP000305067"/>
    </source>
</evidence>
<dbReference type="Pfam" id="PF12937">
    <property type="entry name" value="F-box-like"/>
    <property type="match status" value="1"/>
</dbReference>
<organism evidence="2 3">
    <name type="scientific">Pterulicium gracile</name>
    <dbReference type="NCBI Taxonomy" id="1884261"/>
    <lineage>
        <taxon>Eukaryota</taxon>
        <taxon>Fungi</taxon>
        <taxon>Dikarya</taxon>
        <taxon>Basidiomycota</taxon>
        <taxon>Agaricomycotina</taxon>
        <taxon>Agaricomycetes</taxon>
        <taxon>Agaricomycetidae</taxon>
        <taxon>Agaricales</taxon>
        <taxon>Pleurotineae</taxon>
        <taxon>Pterulaceae</taxon>
        <taxon>Pterulicium</taxon>
    </lineage>
</organism>
<dbReference type="AlphaFoldDB" id="A0A5C3Q838"/>
<gene>
    <name evidence="2" type="ORF">BDV98DRAFT_575865</name>
</gene>
<sequence>MHNATPAQHSTMPHMRHRQPTVYLHPVPPFSPLNASDFSPQHYQAAQNLIQEGQTKIQQITQHIDRLTAQKDVLDKVVAAHRAYLPAIHRLPDDNLVLIFEQVLLLGSEWTAPLWGIATVCRRWREASITRPSLWSNILFRPKVSAFSPLVQQEQLETQLARSGTSPLHIDIHTRSLRSIGPFERHFRILLSNIMRSKVLRVIDGQLTAGWTLPDSE</sequence>
<reference evidence="2 3" key="1">
    <citation type="journal article" date="2019" name="Nat. Ecol. Evol.">
        <title>Megaphylogeny resolves global patterns of mushroom evolution.</title>
        <authorList>
            <person name="Varga T."/>
            <person name="Krizsan K."/>
            <person name="Foldi C."/>
            <person name="Dima B."/>
            <person name="Sanchez-Garcia M."/>
            <person name="Sanchez-Ramirez S."/>
            <person name="Szollosi G.J."/>
            <person name="Szarkandi J.G."/>
            <person name="Papp V."/>
            <person name="Albert L."/>
            <person name="Andreopoulos W."/>
            <person name="Angelini C."/>
            <person name="Antonin V."/>
            <person name="Barry K.W."/>
            <person name="Bougher N.L."/>
            <person name="Buchanan P."/>
            <person name="Buyck B."/>
            <person name="Bense V."/>
            <person name="Catcheside P."/>
            <person name="Chovatia M."/>
            <person name="Cooper J."/>
            <person name="Damon W."/>
            <person name="Desjardin D."/>
            <person name="Finy P."/>
            <person name="Geml J."/>
            <person name="Haridas S."/>
            <person name="Hughes K."/>
            <person name="Justo A."/>
            <person name="Karasinski D."/>
            <person name="Kautmanova I."/>
            <person name="Kiss B."/>
            <person name="Kocsube S."/>
            <person name="Kotiranta H."/>
            <person name="LaButti K.M."/>
            <person name="Lechner B.E."/>
            <person name="Liimatainen K."/>
            <person name="Lipzen A."/>
            <person name="Lukacs Z."/>
            <person name="Mihaltcheva S."/>
            <person name="Morgado L.N."/>
            <person name="Niskanen T."/>
            <person name="Noordeloos M.E."/>
            <person name="Ohm R.A."/>
            <person name="Ortiz-Santana B."/>
            <person name="Ovrebo C."/>
            <person name="Racz N."/>
            <person name="Riley R."/>
            <person name="Savchenko A."/>
            <person name="Shiryaev A."/>
            <person name="Soop K."/>
            <person name="Spirin V."/>
            <person name="Szebenyi C."/>
            <person name="Tomsovsky M."/>
            <person name="Tulloss R.E."/>
            <person name="Uehling J."/>
            <person name="Grigoriev I.V."/>
            <person name="Vagvolgyi C."/>
            <person name="Papp T."/>
            <person name="Martin F.M."/>
            <person name="Miettinen O."/>
            <person name="Hibbett D.S."/>
            <person name="Nagy L.G."/>
        </authorList>
    </citation>
    <scope>NUCLEOTIDE SEQUENCE [LARGE SCALE GENOMIC DNA]</scope>
    <source>
        <strain evidence="2 3">CBS 309.79</strain>
    </source>
</reference>
<dbReference type="EMBL" id="ML178858">
    <property type="protein sequence ID" value="TFK96540.1"/>
    <property type="molecule type" value="Genomic_DNA"/>
</dbReference>
<evidence type="ECO:0000313" key="2">
    <source>
        <dbReference type="EMBL" id="TFK96540.1"/>
    </source>
</evidence>
<keyword evidence="3" id="KW-1185">Reference proteome</keyword>
<name>A0A5C3Q838_9AGAR</name>
<dbReference type="InterPro" id="IPR001810">
    <property type="entry name" value="F-box_dom"/>
</dbReference>
<proteinExistence type="predicted"/>
<feature type="domain" description="F-box" evidence="1">
    <location>
        <begin position="88"/>
        <end position="141"/>
    </location>
</feature>
<dbReference type="Gene3D" id="1.20.1280.50">
    <property type="match status" value="1"/>
</dbReference>
<dbReference type="OrthoDB" id="3365698at2759"/>
<protein>
    <recommendedName>
        <fullName evidence="1">F-box domain-containing protein</fullName>
    </recommendedName>
</protein>
<evidence type="ECO:0000259" key="1">
    <source>
        <dbReference type="Pfam" id="PF12937"/>
    </source>
</evidence>
<accession>A0A5C3Q838</accession>